<reference evidence="9 10" key="1">
    <citation type="submission" date="2023-10" db="EMBL/GenBank/DDBJ databases">
        <title>Marimonas sp. nov. isolated from tidal mud flat.</title>
        <authorList>
            <person name="Jaincy N.J."/>
            <person name="Srinivasan S."/>
            <person name="Lee S.-S."/>
        </authorList>
    </citation>
    <scope>NUCLEOTIDE SEQUENCE [LARGE SCALE GENOMIC DNA]</scope>
    <source>
        <strain evidence="9 10">MJ-SS3</strain>
    </source>
</reference>
<dbReference type="EMBL" id="JAWHTF010000004">
    <property type="protein sequence ID" value="MDU8886161.1"/>
    <property type="molecule type" value="Genomic_DNA"/>
</dbReference>
<protein>
    <submittedName>
        <fullName evidence="9">M14 family metallopeptidase</fullName>
    </submittedName>
</protein>
<gene>
    <name evidence="9" type="ORF">RXV94_08320</name>
</gene>
<organism evidence="9 10">
    <name type="scientific">Gilvirhabdus luticola</name>
    <dbReference type="NCBI Taxonomy" id="3079858"/>
    <lineage>
        <taxon>Bacteria</taxon>
        <taxon>Pseudomonadati</taxon>
        <taxon>Bacteroidota</taxon>
        <taxon>Flavobacteriia</taxon>
        <taxon>Flavobacteriales</taxon>
        <taxon>Flavobacteriaceae</taxon>
        <taxon>Gilvirhabdus</taxon>
    </lineage>
</organism>
<dbReference type="Pfam" id="PF00246">
    <property type="entry name" value="Peptidase_M14"/>
    <property type="match status" value="1"/>
</dbReference>
<evidence type="ECO:0000256" key="7">
    <source>
        <dbReference type="PROSITE-ProRule" id="PRU01379"/>
    </source>
</evidence>
<evidence type="ECO:0000313" key="10">
    <source>
        <dbReference type="Proteomes" id="UP001268651"/>
    </source>
</evidence>
<keyword evidence="6" id="KW-0482">Metalloprotease</keyword>
<keyword evidence="10" id="KW-1185">Reference proteome</keyword>
<evidence type="ECO:0000313" key="9">
    <source>
        <dbReference type="EMBL" id="MDU8886161.1"/>
    </source>
</evidence>
<evidence type="ECO:0000256" key="2">
    <source>
        <dbReference type="ARBA" id="ARBA00005988"/>
    </source>
</evidence>
<evidence type="ECO:0000256" key="1">
    <source>
        <dbReference type="ARBA" id="ARBA00001947"/>
    </source>
</evidence>
<evidence type="ECO:0000259" key="8">
    <source>
        <dbReference type="PROSITE" id="PS52035"/>
    </source>
</evidence>
<keyword evidence="4" id="KW-0378">Hydrolase</keyword>
<accession>A0ABU3U6Y8</accession>
<dbReference type="PROSITE" id="PS52035">
    <property type="entry name" value="PEPTIDASE_M14"/>
    <property type="match status" value="1"/>
</dbReference>
<dbReference type="SUPFAM" id="SSF53187">
    <property type="entry name" value="Zn-dependent exopeptidases"/>
    <property type="match status" value="1"/>
</dbReference>
<evidence type="ECO:0000256" key="6">
    <source>
        <dbReference type="ARBA" id="ARBA00023049"/>
    </source>
</evidence>
<name>A0ABU3U6Y8_9FLAO</name>
<dbReference type="InterPro" id="IPR000834">
    <property type="entry name" value="Peptidase_M14"/>
</dbReference>
<proteinExistence type="inferred from homology"/>
<dbReference type="CDD" id="cd06239">
    <property type="entry name" value="M14-like"/>
    <property type="match status" value="1"/>
</dbReference>
<sequence>MQVERIKLIFNNNKERTLFGRYISNDHILPLLEKLKGHFQVSHIGNSVNEAPIYSVRVGQGKRKILMWSQMHGNESTTTKAIFDLLNAFANKVDDLDSIVKNCTLLIIPILNPDGAKAYTRVNANQIDLNRDAQDLSQPESIVLRKTFEEFQPNFCFNLHGQRTIFGAGNTSKSATVSFLAPSQDEECTVTTNRKIAMEVICEMNGFLQIQIPNQIGIYDDTFNINCVGDTFQNLGVSTILFEAGHYANDYDREITREFIFQSYIIALSYIANNKIDGNKHSLYFDIPLNQKNFFDIIIKNALIDPYEKLISDVGILYKEELIDGKVNFTPKIEKISNLENFYGHKFVDANGTIVETVNFDSISEGYENDFVLLNREYFSLKLK</sequence>
<keyword evidence="3" id="KW-0645">Protease</keyword>
<dbReference type="RefSeq" id="WP_316662115.1">
    <property type="nucleotide sequence ID" value="NZ_JAWHTF010000004.1"/>
</dbReference>
<comment type="similarity">
    <text evidence="2 7">Belongs to the peptidase M14 family.</text>
</comment>
<dbReference type="PANTHER" id="PTHR11705:SF143">
    <property type="entry name" value="SLL0236 PROTEIN"/>
    <property type="match status" value="1"/>
</dbReference>
<evidence type="ECO:0000256" key="5">
    <source>
        <dbReference type="ARBA" id="ARBA00022833"/>
    </source>
</evidence>
<comment type="cofactor">
    <cofactor evidence="1">
        <name>Zn(2+)</name>
        <dbReference type="ChEBI" id="CHEBI:29105"/>
    </cofactor>
</comment>
<comment type="caution">
    <text evidence="9">The sequence shown here is derived from an EMBL/GenBank/DDBJ whole genome shotgun (WGS) entry which is preliminary data.</text>
</comment>
<feature type="domain" description="Peptidase M14" evidence="8">
    <location>
        <begin position="14"/>
        <end position="322"/>
    </location>
</feature>
<dbReference type="Proteomes" id="UP001268651">
    <property type="component" value="Unassembled WGS sequence"/>
</dbReference>
<dbReference type="Gene3D" id="3.40.630.10">
    <property type="entry name" value="Zn peptidases"/>
    <property type="match status" value="1"/>
</dbReference>
<keyword evidence="5" id="KW-0862">Zinc</keyword>
<evidence type="ECO:0000256" key="4">
    <source>
        <dbReference type="ARBA" id="ARBA00022801"/>
    </source>
</evidence>
<comment type="caution">
    <text evidence="7">Lacks conserved residue(s) required for the propagation of feature annotation.</text>
</comment>
<evidence type="ECO:0000256" key="3">
    <source>
        <dbReference type="ARBA" id="ARBA00022670"/>
    </source>
</evidence>
<dbReference type="PANTHER" id="PTHR11705">
    <property type="entry name" value="PROTEASE FAMILY M14 CARBOXYPEPTIDASE A,B"/>
    <property type="match status" value="1"/>
</dbReference>